<keyword evidence="4" id="KW-1185">Reference proteome</keyword>
<feature type="domain" description="Glycosyl transferase family 1" evidence="2">
    <location>
        <begin position="238"/>
        <end position="388"/>
    </location>
</feature>
<dbReference type="InterPro" id="IPR001296">
    <property type="entry name" value="Glyco_trans_1"/>
</dbReference>
<dbReference type="EMBL" id="CP060782">
    <property type="protein sequence ID" value="QNP46497.1"/>
    <property type="molecule type" value="Genomic_DNA"/>
</dbReference>
<evidence type="ECO:0000313" key="3">
    <source>
        <dbReference type="EMBL" id="QNP46497.1"/>
    </source>
</evidence>
<evidence type="ECO:0000313" key="4">
    <source>
        <dbReference type="Proteomes" id="UP000516105"/>
    </source>
</evidence>
<reference evidence="3 4" key="1">
    <citation type="submission" date="2020-08" db="EMBL/GenBank/DDBJ databases">
        <title>Genome sequence of Sphingomonas sediminicola KACC 15039T.</title>
        <authorList>
            <person name="Hyun D.-W."/>
            <person name="Bae J.-W."/>
        </authorList>
    </citation>
    <scope>NUCLEOTIDE SEQUENCE [LARGE SCALE GENOMIC DNA]</scope>
    <source>
        <strain evidence="3 4">KACC 15039</strain>
    </source>
</reference>
<organism evidence="3 4">
    <name type="scientific">Sphingomonas sediminicola</name>
    <dbReference type="NCBI Taxonomy" id="386874"/>
    <lineage>
        <taxon>Bacteria</taxon>
        <taxon>Pseudomonadati</taxon>
        <taxon>Pseudomonadota</taxon>
        <taxon>Alphaproteobacteria</taxon>
        <taxon>Sphingomonadales</taxon>
        <taxon>Sphingomonadaceae</taxon>
        <taxon>Sphingomonas</taxon>
    </lineage>
</organism>
<dbReference type="Pfam" id="PF00534">
    <property type="entry name" value="Glycos_transf_1"/>
    <property type="match status" value="1"/>
</dbReference>
<dbReference type="PANTHER" id="PTHR46401">
    <property type="entry name" value="GLYCOSYLTRANSFERASE WBBK-RELATED"/>
    <property type="match status" value="1"/>
</dbReference>
<evidence type="ECO:0000256" key="1">
    <source>
        <dbReference type="ARBA" id="ARBA00022679"/>
    </source>
</evidence>
<accession>A0ABX6TBZ7</accession>
<sequence>MKSRSIGTVGIWIEGVDRLGAAYEGIWRVIKRFIISSDGTRTRFRFVAPARFASEIREFLSDLPPELCEKVEIDEFGSRSDVHDANEAVRQASFANNIEVDTWLVPNPMWSSAKYLIRPKLVWFHDFLLVEFPQSYPRKLFLEFQSNVKDFVSAGAFFIFTSPYVKEKHGHEFCGIPREQSALILNSPIDGLPALEGASADPRDAGDFIRDELKGNLRRWCSPAHAELFFHHISSYPFEKVPYFFVSSQNREHKGFLRLAQAHAALLRERYFQYSIFTTALVDVAGSSALEQFLRAKLLLGDFMSVGKVSETTHALLYKFARLTIHPSTFEGNLPLPFAESVSVGTPCIMPYSRAYADYLDPALHPWVFYNATQTGLIDKVAEVEERRSDFISAQRDVLSQLRKHSLKDFFKLHAEAFDKAREVKPQSAEFVVTSRQSSFAPIRKGLLKGLFAAPSNEAFADTGSLIQTRLWSSFELERSAEADGEDAPALHWAAYLGSNHPKGDSYFLAGIGERRPTLNPADLGLFAEVGSWLNNEYRVADSHTFRFDGLEGLPQIFREVAQQTGVVAALGGAQRIGWVRLTWNQGIIPELRIGGKALKSGSAVSARAASLFRSPTLHPDFEQSLS</sequence>
<gene>
    <name evidence="3" type="ORF">H9L14_04925</name>
</gene>
<dbReference type="RefSeq" id="WP_187709450.1">
    <property type="nucleotide sequence ID" value="NZ_CP060782.1"/>
</dbReference>
<dbReference type="PANTHER" id="PTHR46401:SF2">
    <property type="entry name" value="GLYCOSYLTRANSFERASE WBBK-RELATED"/>
    <property type="match status" value="1"/>
</dbReference>
<keyword evidence="1" id="KW-0808">Transferase</keyword>
<proteinExistence type="predicted"/>
<dbReference type="SUPFAM" id="SSF53756">
    <property type="entry name" value="UDP-Glycosyltransferase/glycogen phosphorylase"/>
    <property type="match status" value="1"/>
</dbReference>
<dbReference type="Gene3D" id="3.40.50.2000">
    <property type="entry name" value="Glycogen Phosphorylase B"/>
    <property type="match status" value="1"/>
</dbReference>
<protein>
    <recommendedName>
        <fullName evidence="2">Glycosyl transferase family 1 domain-containing protein</fullName>
    </recommendedName>
</protein>
<dbReference type="Proteomes" id="UP000516105">
    <property type="component" value="Chromosome"/>
</dbReference>
<evidence type="ECO:0000259" key="2">
    <source>
        <dbReference type="Pfam" id="PF00534"/>
    </source>
</evidence>
<name>A0ABX6TBZ7_9SPHN</name>